<dbReference type="Proteomes" id="UP000179233">
    <property type="component" value="Unassembled WGS sequence"/>
</dbReference>
<dbReference type="AlphaFoldDB" id="A0A1G1VS68"/>
<dbReference type="EMBL" id="MHCJ01000003">
    <property type="protein sequence ID" value="OGY18164.1"/>
    <property type="molecule type" value="Genomic_DNA"/>
</dbReference>
<comment type="caution">
    <text evidence="1">The sequence shown here is derived from an EMBL/GenBank/DDBJ whole genome shotgun (WGS) entry which is preliminary data.</text>
</comment>
<sequence>MQSSERDPGFADWVKERGITVPLAPVVVQAYSPHSSVAASEQNEWDLIFRPFYTQTTWLTTELGSTGDLPNHRLVSIISEDGRYGATGFAVPNPGSEGEPFYFRWSGLHDAPEISIVEGISVARFAPDPLARDADLTVFVLSHPFLSDQVPREGYAVLYAKDNNASRLVRRHIAPASLISGREGGRVLNRMGTWWQPKVPFEYLLGLSQPGLWKKQPDGSGE</sequence>
<evidence type="ECO:0000313" key="2">
    <source>
        <dbReference type="Proteomes" id="UP000179233"/>
    </source>
</evidence>
<evidence type="ECO:0000313" key="1">
    <source>
        <dbReference type="EMBL" id="OGY18164.1"/>
    </source>
</evidence>
<organism evidence="1 2">
    <name type="scientific">Candidatus Chisholmbacteria bacterium RIFCSPHIGHO2_01_FULL_52_32</name>
    <dbReference type="NCBI Taxonomy" id="1797591"/>
    <lineage>
        <taxon>Bacteria</taxon>
        <taxon>Candidatus Chisholmiibacteriota</taxon>
    </lineage>
</organism>
<reference evidence="1 2" key="1">
    <citation type="journal article" date="2016" name="Nat. Commun.">
        <title>Thousands of microbial genomes shed light on interconnected biogeochemical processes in an aquifer system.</title>
        <authorList>
            <person name="Anantharaman K."/>
            <person name="Brown C.T."/>
            <person name="Hug L.A."/>
            <person name="Sharon I."/>
            <person name="Castelle C.J."/>
            <person name="Probst A.J."/>
            <person name="Thomas B.C."/>
            <person name="Singh A."/>
            <person name="Wilkins M.J."/>
            <person name="Karaoz U."/>
            <person name="Brodie E.L."/>
            <person name="Williams K.H."/>
            <person name="Hubbard S.S."/>
            <person name="Banfield J.F."/>
        </authorList>
    </citation>
    <scope>NUCLEOTIDE SEQUENCE [LARGE SCALE GENOMIC DNA]</scope>
</reference>
<name>A0A1G1VS68_9BACT</name>
<proteinExistence type="predicted"/>
<protein>
    <submittedName>
        <fullName evidence="1">Uncharacterized protein</fullName>
    </submittedName>
</protein>
<gene>
    <name evidence="1" type="ORF">A2786_01450</name>
</gene>
<accession>A0A1G1VS68</accession>